<dbReference type="GO" id="GO:0016020">
    <property type="term" value="C:membrane"/>
    <property type="evidence" value="ECO:0007669"/>
    <property type="project" value="TreeGrafter"/>
</dbReference>
<dbReference type="PhylomeDB" id="A0A0G4HP23"/>
<sequence length="270" mass="30665">MIMACIVASRLLLGGFLFYRVISRKSDGRFDEVRTKFWSFFAFWTFQLIWCWGVSLNAIFALTDEQNPPLGPSDYVGVVLFAVALVLQTGADLQKNAFRQNPENKGIPCTKWFWAVSRHPNYFGEMLQWWMIFLLSAPVLWKSADQWGWVTVISPVLTMLILLFLSGMPTAEGKALERFYKSEKGRPIIEDYMESVPPIIPFVPVLYRLFPRWLKMLICFEFPMYQYSPSSDEEGDPEGGAGTGGRMHGVSGAPGQQQLMSPGSDDKRSS</sequence>
<keyword evidence="2" id="KW-1133">Transmembrane helix</keyword>
<dbReference type="Gene3D" id="1.20.120.1630">
    <property type="match status" value="1"/>
</dbReference>
<reference evidence="3" key="1">
    <citation type="submission" date="2014-11" db="EMBL/GenBank/DDBJ databases">
        <authorList>
            <person name="Otto D Thomas"/>
            <person name="Naeem Raeece"/>
        </authorList>
    </citation>
    <scope>NUCLEOTIDE SEQUENCE</scope>
</reference>
<dbReference type="PROSITE" id="PS50244">
    <property type="entry name" value="S5A_REDUCTASE"/>
    <property type="match status" value="1"/>
</dbReference>
<feature type="region of interest" description="Disordered" evidence="1">
    <location>
        <begin position="229"/>
        <end position="270"/>
    </location>
</feature>
<feature type="compositionally biased region" description="Gly residues" evidence="1">
    <location>
        <begin position="238"/>
        <end position="247"/>
    </location>
</feature>
<feature type="transmembrane region" description="Helical" evidence="2">
    <location>
        <begin position="43"/>
        <end position="63"/>
    </location>
</feature>
<proteinExistence type="predicted"/>
<dbReference type="EMBL" id="CDMZ01003339">
    <property type="protein sequence ID" value="CEM45998.1"/>
    <property type="molecule type" value="Genomic_DNA"/>
</dbReference>
<gene>
    <name evidence="3" type="ORF">Cvel_29695</name>
</gene>
<dbReference type="AlphaFoldDB" id="A0A0G4HP23"/>
<dbReference type="InterPro" id="IPR010721">
    <property type="entry name" value="UstE-like"/>
</dbReference>
<protein>
    <submittedName>
        <fullName evidence="3">Uncharacterized protein</fullName>
    </submittedName>
</protein>
<evidence type="ECO:0000256" key="2">
    <source>
        <dbReference type="SAM" id="Phobius"/>
    </source>
</evidence>
<organism evidence="3">
    <name type="scientific">Chromera velia CCMP2878</name>
    <dbReference type="NCBI Taxonomy" id="1169474"/>
    <lineage>
        <taxon>Eukaryota</taxon>
        <taxon>Sar</taxon>
        <taxon>Alveolata</taxon>
        <taxon>Colpodellida</taxon>
        <taxon>Chromeraceae</taxon>
        <taxon>Chromera</taxon>
    </lineage>
</organism>
<accession>A0A0G4HP23</accession>
<name>A0A0G4HP23_9ALVE</name>
<feature type="transmembrane region" description="Helical" evidence="2">
    <location>
        <begin position="122"/>
        <end position="141"/>
    </location>
</feature>
<dbReference type="PANTHER" id="PTHR32251">
    <property type="entry name" value="3-OXO-5-ALPHA-STEROID 4-DEHYDROGENASE"/>
    <property type="match status" value="1"/>
</dbReference>
<dbReference type="VEuPathDB" id="CryptoDB:Cvel_29695"/>
<dbReference type="Pfam" id="PF06966">
    <property type="entry name" value="DUF1295"/>
    <property type="match status" value="1"/>
</dbReference>
<keyword evidence="2" id="KW-0472">Membrane</keyword>
<feature type="transmembrane region" description="Helical" evidence="2">
    <location>
        <begin position="75"/>
        <end position="93"/>
    </location>
</feature>
<evidence type="ECO:0000256" key="1">
    <source>
        <dbReference type="SAM" id="MobiDB-lite"/>
    </source>
</evidence>
<dbReference type="PANTHER" id="PTHR32251:SF15">
    <property type="entry name" value="3-OXO-5-ALPHA-STEROID 4-DEHYDROGENASE (DUF1295)"/>
    <property type="match status" value="1"/>
</dbReference>
<keyword evidence="2" id="KW-0812">Transmembrane</keyword>
<feature type="transmembrane region" description="Helical" evidence="2">
    <location>
        <begin position="147"/>
        <end position="165"/>
    </location>
</feature>
<evidence type="ECO:0000313" key="3">
    <source>
        <dbReference type="EMBL" id="CEM45998.1"/>
    </source>
</evidence>